<dbReference type="InterPro" id="IPR036390">
    <property type="entry name" value="WH_DNA-bd_sf"/>
</dbReference>
<dbReference type="InterPro" id="IPR036388">
    <property type="entry name" value="WH-like_DNA-bd_sf"/>
</dbReference>
<dbReference type="SUPFAM" id="SSF46785">
    <property type="entry name" value="Winged helix' DNA-binding domain"/>
    <property type="match status" value="1"/>
</dbReference>
<accession>A0A8X6M9C2</accession>
<dbReference type="EMBL" id="BMAV01024445">
    <property type="protein sequence ID" value="GFS33187.1"/>
    <property type="molecule type" value="Genomic_DNA"/>
</dbReference>
<reference evidence="3" key="1">
    <citation type="submission" date="2020-08" db="EMBL/GenBank/DDBJ databases">
        <title>Multicomponent nature underlies the extraordinary mechanical properties of spider dragline silk.</title>
        <authorList>
            <person name="Kono N."/>
            <person name="Nakamura H."/>
            <person name="Mori M."/>
            <person name="Yoshida Y."/>
            <person name="Ohtoshi R."/>
            <person name="Malay A.D."/>
            <person name="Moran D.A.P."/>
            <person name="Tomita M."/>
            <person name="Numata K."/>
            <person name="Arakawa K."/>
        </authorList>
    </citation>
    <scope>NUCLEOTIDE SEQUENCE</scope>
</reference>
<organism evidence="3 4">
    <name type="scientific">Trichonephila inaurata madagascariensis</name>
    <dbReference type="NCBI Taxonomy" id="2747483"/>
    <lineage>
        <taxon>Eukaryota</taxon>
        <taxon>Metazoa</taxon>
        <taxon>Ecdysozoa</taxon>
        <taxon>Arthropoda</taxon>
        <taxon>Chelicerata</taxon>
        <taxon>Arachnida</taxon>
        <taxon>Araneae</taxon>
        <taxon>Araneomorphae</taxon>
        <taxon>Entelegynae</taxon>
        <taxon>Araneoidea</taxon>
        <taxon>Nephilidae</taxon>
        <taxon>Trichonephila</taxon>
        <taxon>Trichonephila inaurata</taxon>
    </lineage>
</organism>
<evidence type="ECO:0000313" key="3">
    <source>
        <dbReference type="EMBL" id="GFS33187.1"/>
    </source>
</evidence>
<sequence length="141" mass="15419">MDPVSIIQTLPKTDSDARSRILAFSVSKSETTFKKVVKAISAIDIDGRGASVTAIINWILNNYAIMDPQKLKISVKKAVLKALRENKIARSPGSRGALGIAGSFILEPKKIKTRKASKSERKLNVSQAIMTKDGHLTEEEQ</sequence>
<evidence type="ECO:0000256" key="1">
    <source>
        <dbReference type="SAM" id="MobiDB-lite"/>
    </source>
</evidence>
<feature type="compositionally biased region" description="Basic and acidic residues" evidence="1">
    <location>
        <begin position="132"/>
        <end position="141"/>
    </location>
</feature>
<name>A0A8X6M9C2_9ARAC</name>
<feature type="region of interest" description="Disordered" evidence="1">
    <location>
        <begin position="115"/>
        <end position="141"/>
    </location>
</feature>
<dbReference type="AlphaFoldDB" id="A0A8X6M9C2"/>
<evidence type="ECO:0000313" key="4">
    <source>
        <dbReference type="Proteomes" id="UP000886998"/>
    </source>
</evidence>
<dbReference type="InterPro" id="IPR005818">
    <property type="entry name" value="Histone_H1/H5_H15"/>
</dbReference>
<dbReference type="OrthoDB" id="6428525at2759"/>
<keyword evidence="4" id="KW-1185">Reference proteome</keyword>
<comment type="caution">
    <text evidence="3">The sequence shown here is derived from an EMBL/GenBank/DDBJ whole genome shotgun (WGS) entry which is preliminary data.</text>
</comment>
<evidence type="ECO:0000259" key="2">
    <source>
        <dbReference type="PROSITE" id="PS51504"/>
    </source>
</evidence>
<dbReference type="PROSITE" id="PS51504">
    <property type="entry name" value="H15"/>
    <property type="match status" value="1"/>
</dbReference>
<dbReference type="Proteomes" id="UP000886998">
    <property type="component" value="Unassembled WGS sequence"/>
</dbReference>
<dbReference type="Pfam" id="PF00538">
    <property type="entry name" value="Linker_histone"/>
    <property type="match status" value="1"/>
</dbReference>
<feature type="domain" description="H15" evidence="2">
    <location>
        <begin position="28"/>
        <end position="108"/>
    </location>
</feature>
<dbReference type="GO" id="GO:0003677">
    <property type="term" value="F:DNA binding"/>
    <property type="evidence" value="ECO:0007669"/>
    <property type="project" value="InterPro"/>
</dbReference>
<gene>
    <name evidence="3" type="primary">AVEN_249809_1</name>
    <name evidence="3" type="ORF">TNIN_156971</name>
</gene>
<dbReference type="GO" id="GO:0006334">
    <property type="term" value="P:nucleosome assembly"/>
    <property type="evidence" value="ECO:0007669"/>
    <property type="project" value="InterPro"/>
</dbReference>
<dbReference type="Gene3D" id="1.10.10.10">
    <property type="entry name" value="Winged helix-like DNA-binding domain superfamily/Winged helix DNA-binding domain"/>
    <property type="match status" value="1"/>
</dbReference>
<dbReference type="GO" id="GO:0000786">
    <property type="term" value="C:nucleosome"/>
    <property type="evidence" value="ECO:0007669"/>
    <property type="project" value="InterPro"/>
</dbReference>
<proteinExistence type="predicted"/>
<protein>
    <submittedName>
        <fullName evidence="3">H15 domain-containing protein</fullName>
    </submittedName>
</protein>